<gene>
    <name evidence="1" type="ORF">CYMTET_10375</name>
</gene>
<accession>A0AAE0GPW0</accession>
<proteinExistence type="predicted"/>
<evidence type="ECO:0000313" key="1">
    <source>
        <dbReference type="EMBL" id="KAK3281858.1"/>
    </source>
</evidence>
<protein>
    <submittedName>
        <fullName evidence="1">Uncharacterized protein</fullName>
    </submittedName>
</protein>
<organism evidence="1 2">
    <name type="scientific">Cymbomonas tetramitiformis</name>
    <dbReference type="NCBI Taxonomy" id="36881"/>
    <lineage>
        <taxon>Eukaryota</taxon>
        <taxon>Viridiplantae</taxon>
        <taxon>Chlorophyta</taxon>
        <taxon>Pyramimonadophyceae</taxon>
        <taxon>Pyramimonadales</taxon>
        <taxon>Pyramimonadaceae</taxon>
        <taxon>Cymbomonas</taxon>
    </lineage>
</organism>
<dbReference type="EMBL" id="LGRX02003674">
    <property type="protein sequence ID" value="KAK3281858.1"/>
    <property type="molecule type" value="Genomic_DNA"/>
</dbReference>
<name>A0AAE0GPW0_9CHLO</name>
<sequence length="272" mass="29573">MTPPVLPPPDPQQDDDDTVKADRQHYVDQVKLVKDVRKENRHRAWGKALPMSVLGDKNKRFEAIPKDIDKLGKLVVALKTEFMSAGLDVSSFDFEHPTRVIEAVNELVYDTLAELIESGSQAEMFFESTDSSTERDGRRALLDLIEGCVPPGTAHVAAALATGDDITHDPALKAILNKITVLEHFIRGGCKKGPLTPVMKKAALGPRGGLNGYRAGASKEGHPPVGFDKAEMRALPHCKRCAYNGDGEKYHPWSDCPRGGAQAKHTGTAAAF</sequence>
<dbReference type="Proteomes" id="UP001190700">
    <property type="component" value="Unassembled WGS sequence"/>
</dbReference>
<reference evidence="1 2" key="1">
    <citation type="journal article" date="2015" name="Genome Biol. Evol.">
        <title>Comparative Genomics of a Bacterivorous Green Alga Reveals Evolutionary Causalities and Consequences of Phago-Mixotrophic Mode of Nutrition.</title>
        <authorList>
            <person name="Burns J.A."/>
            <person name="Paasch A."/>
            <person name="Narechania A."/>
            <person name="Kim E."/>
        </authorList>
    </citation>
    <scope>NUCLEOTIDE SEQUENCE [LARGE SCALE GENOMIC DNA]</scope>
    <source>
        <strain evidence="1 2">PLY_AMNH</strain>
    </source>
</reference>
<keyword evidence="2" id="KW-1185">Reference proteome</keyword>
<evidence type="ECO:0000313" key="2">
    <source>
        <dbReference type="Proteomes" id="UP001190700"/>
    </source>
</evidence>
<comment type="caution">
    <text evidence="1">The sequence shown here is derived from an EMBL/GenBank/DDBJ whole genome shotgun (WGS) entry which is preliminary data.</text>
</comment>
<dbReference type="AlphaFoldDB" id="A0AAE0GPW0"/>